<dbReference type="InterPro" id="IPR014720">
    <property type="entry name" value="dsRBD_dom"/>
</dbReference>
<keyword evidence="2" id="KW-0217">Developmental protein</keyword>
<evidence type="ECO:0000256" key="4">
    <source>
        <dbReference type="ARBA" id="ARBA00022871"/>
    </source>
</evidence>
<evidence type="ECO:0000256" key="5">
    <source>
        <dbReference type="ARBA" id="ARBA00022884"/>
    </source>
</evidence>
<evidence type="ECO:0000256" key="7">
    <source>
        <dbReference type="ARBA" id="ARBA00061642"/>
    </source>
</evidence>
<dbReference type="InterPro" id="IPR044455">
    <property type="entry name" value="ADAD1_DSRM"/>
</dbReference>
<keyword evidence="6" id="KW-0539">Nucleus</keyword>
<comment type="caution">
    <text evidence="12">The sequence shown here is derived from an EMBL/GenBank/DDBJ whole genome shotgun (WGS) entry which is preliminary data.</text>
</comment>
<feature type="domain" description="DRBM" evidence="10">
    <location>
        <begin position="101"/>
        <end position="169"/>
    </location>
</feature>
<feature type="non-terminal residue" evidence="12">
    <location>
        <position position="1"/>
    </location>
</feature>
<dbReference type="GO" id="GO:0006396">
    <property type="term" value="P:RNA processing"/>
    <property type="evidence" value="ECO:0007669"/>
    <property type="project" value="InterPro"/>
</dbReference>
<dbReference type="GO" id="GO:0003725">
    <property type="term" value="F:double-stranded RNA binding"/>
    <property type="evidence" value="ECO:0007669"/>
    <property type="project" value="TreeGrafter"/>
</dbReference>
<dbReference type="AlphaFoldDB" id="A0A0P7XAI5"/>
<evidence type="ECO:0000256" key="6">
    <source>
        <dbReference type="ARBA" id="ARBA00023242"/>
    </source>
</evidence>
<dbReference type="GO" id="GO:0005730">
    <property type="term" value="C:nucleolus"/>
    <property type="evidence" value="ECO:0007669"/>
    <property type="project" value="TreeGrafter"/>
</dbReference>
<comment type="subcellular location">
    <subcellularLocation>
        <location evidence="1">Nucleus</location>
    </subcellularLocation>
</comment>
<dbReference type="Gene3D" id="3.30.160.20">
    <property type="match status" value="1"/>
</dbReference>
<dbReference type="GO" id="GO:0003726">
    <property type="term" value="F:double-stranded RNA adenosine deaminase activity"/>
    <property type="evidence" value="ECO:0007669"/>
    <property type="project" value="TreeGrafter"/>
</dbReference>
<dbReference type="SUPFAM" id="SSF54768">
    <property type="entry name" value="dsRNA-binding domain-like"/>
    <property type="match status" value="1"/>
</dbReference>
<dbReference type="GO" id="GO:0007283">
    <property type="term" value="P:spermatogenesis"/>
    <property type="evidence" value="ECO:0007669"/>
    <property type="project" value="UniProtKB-KW"/>
</dbReference>
<evidence type="ECO:0000256" key="9">
    <source>
        <dbReference type="PROSITE-ProRule" id="PRU00266"/>
    </source>
</evidence>
<protein>
    <recommendedName>
        <fullName evidence="8">Adenosine deaminase domain-containing protein 1</fullName>
    </recommendedName>
</protein>
<dbReference type="InterPro" id="IPR002466">
    <property type="entry name" value="A_deamin"/>
</dbReference>
<evidence type="ECO:0000259" key="10">
    <source>
        <dbReference type="PROSITE" id="PS50137"/>
    </source>
</evidence>
<keyword evidence="4" id="KW-0744">Spermatogenesis</keyword>
<dbReference type="PANTHER" id="PTHR10910:SF103">
    <property type="entry name" value="ADENOSINE DEAMINASE DOMAIN-CONTAINING PROTEIN 1"/>
    <property type="match status" value="1"/>
</dbReference>
<dbReference type="CDD" id="cd19905">
    <property type="entry name" value="DSRM_ADAD1"/>
    <property type="match status" value="1"/>
</dbReference>
<dbReference type="Pfam" id="PF02137">
    <property type="entry name" value="A_deamin"/>
    <property type="match status" value="1"/>
</dbReference>
<evidence type="ECO:0000256" key="3">
    <source>
        <dbReference type="ARBA" id="ARBA00022782"/>
    </source>
</evidence>
<keyword evidence="3" id="KW-0221">Differentiation</keyword>
<dbReference type="Pfam" id="PF00035">
    <property type="entry name" value="dsrm"/>
    <property type="match status" value="1"/>
</dbReference>
<dbReference type="EMBL" id="JARO02002868">
    <property type="protein sequence ID" value="KPP71730.1"/>
    <property type="molecule type" value="Genomic_DNA"/>
</dbReference>
<evidence type="ECO:0000313" key="13">
    <source>
        <dbReference type="Proteomes" id="UP000034805"/>
    </source>
</evidence>
<organism evidence="12 13">
    <name type="scientific">Scleropages formosus</name>
    <name type="common">Asian bonytongue</name>
    <name type="synonym">Osteoglossum formosum</name>
    <dbReference type="NCBI Taxonomy" id="113540"/>
    <lineage>
        <taxon>Eukaryota</taxon>
        <taxon>Metazoa</taxon>
        <taxon>Chordata</taxon>
        <taxon>Craniata</taxon>
        <taxon>Vertebrata</taxon>
        <taxon>Euteleostomi</taxon>
        <taxon>Actinopterygii</taxon>
        <taxon>Neopterygii</taxon>
        <taxon>Teleostei</taxon>
        <taxon>Osteoglossocephala</taxon>
        <taxon>Osteoglossomorpha</taxon>
        <taxon>Osteoglossiformes</taxon>
        <taxon>Osteoglossidae</taxon>
        <taxon>Scleropages</taxon>
    </lineage>
</organism>
<dbReference type="PROSITE" id="PS50141">
    <property type="entry name" value="A_DEAMIN_EDITASE"/>
    <property type="match status" value="1"/>
</dbReference>
<evidence type="ECO:0000256" key="1">
    <source>
        <dbReference type="ARBA" id="ARBA00004123"/>
    </source>
</evidence>
<evidence type="ECO:0000256" key="2">
    <source>
        <dbReference type="ARBA" id="ARBA00022473"/>
    </source>
</evidence>
<dbReference type="SMART" id="SM00358">
    <property type="entry name" value="DSRM"/>
    <property type="match status" value="1"/>
</dbReference>
<feature type="domain" description="A to I editase" evidence="11">
    <location>
        <begin position="255"/>
        <end position="596"/>
    </location>
</feature>
<name>A0A0P7XAI5_SCLFO</name>
<accession>A0A0P7XAI5</accession>
<sequence length="598" mass="66319">ADEECGCRGYLIHLCSHRCLLMDRGHMLCDAQGTGLSRILRRSMVLSDRIGGPRFPPAKLEETVSNPSLKCSQMRRTEMYPRTPKVTSAELIERYNRGETHAVTALYQLCQVQQFQVQLRETVTTGNVRGFLFAFCAVIDGVEYKTGMGKTKKEARSRAAHLALEDLIPKLDPQAYAHNASDFPPSLVSWRCSPGPDVHTEKVFCGKNNPLNELILEAVKEKYNKLMGGYPEFSSCGSTLAAFVIQSCTRFDVVAIGTGDHNTRETVASDGRLLHDAHALITARRSLMRYLYRHLLLFFSKNPVLVAKSVFEQDGKTKLLVLKGKTTIHLYMNQLPKGAAQMSSRLCLKPLSISTWEVNNQMGLHVAVEGNVFSTFSSNLDQMSSKVVSMSASDKLTQWQVLGFQGALLSHLLEPIYVNTILIGRLPQLLLYLPFMKSPGDTSCSNLRGLEFALNQRVDGIISKLPMYYCAYRAHVGLVPAVHPTSTGGQRSLSMNWTQGDISFEIVDGLVGRSTVDSPNKSCSSLASRLCKAAMLSRFSLVTKEAQRVDLSKAVSYREAKMMSKSYQEAKNLLKSHLFQKGYGSWVVKSPISDGFSA</sequence>
<dbReference type="GO" id="GO:0005737">
    <property type="term" value="C:cytoplasm"/>
    <property type="evidence" value="ECO:0007669"/>
    <property type="project" value="TreeGrafter"/>
</dbReference>
<gene>
    <name evidence="12" type="ORF">Z043_109328</name>
</gene>
<dbReference type="GO" id="GO:0006382">
    <property type="term" value="P:adenosine to inosine editing"/>
    <property type="evidence" value="ECO:0007669"/>
    <property type="project" value="TreeGrafter"/>
</dbReference>
<dbReference type="Proteomes" id="UP000034805">
    <property type="component" value="Unassembled WGS sequence"/>
</dbReference>
<dbReference type="STRING" id="113540.ENSSFOP00015003639"/>
<dbReference type="FunFam" id="3.30.160.20:FF:000033">
    <property type="entry name" value="Adenosine deaminase domain-containing 1 (testis-specific)"/>
    <property type="match status" value="1"/>
</dbReference>
<keyword evidence="5 9" id="KW-0694">RNA-binding</keyword>
<comment type="similarity">
    <text evidence="7">Belongs to the ADAD family.</text>
</comment>
<evidence type="ECO:0000313" key="12">
    <source>
        <dbReference type="EMBL" id="KPP71730.1"/>
    </source>
</evidence>
<dbReference type="PANTHER" id="PTHR10910">
    <property type="entry name" value="EUKARYOTE SPECIFIC DSRNA BINDING PROTEIN"/>
    <property type="match status" value="1"/>
</dbReference>
<dbReference type="PROSITE" id="PS50137">
    <property type="entry name" value="DS_RBD"/>
    <property type="match status" value="1"/>
</dbReference>
<dbReference type="GO" id="GO:0008251">
    <property type="term" value="F:tRNA-specific adenosine deaminase activity"/>
    <property type="evidence" value="ECO:0007669"/>
    <property type="project" value="TreeGrafter"/>
</dbReference>
<evidence type="ECO:0000259" key="11">
    <source>
        <dbReference type="PROSITE" id="PS50141"/>
    </source>
</evidence>
<evidence type="ECO:0000256" key="8">
    <source>
        <dbReference type="ARBA" id="ARBA00067842"/>
    </source>
</evidence>
<dbReference type="SMART" id="SM00552">
    <property type="entry name" value="ADEAMc"/>
    <property type="match status" value="1"/>
</dbReference>
<proteinExistence type="inferred from homology"/>
<dbReference type="GO" id="GO:0030154">
    <property type="term" value="P:cell differentiation"/>
    <property type="evidence" value="ECO:0007669"/>
    <property type="project" value="UniProtKB-KW"/>
</dbReference>
<reference evidence="12 13" key="1">
    <citation type="submission" date="2015-08" db="EMBL/GenBank/DDBJ databases">
        <title>The genome of the Asian arowana (Scleropages formosus).</title>
        <authorList>
            <person name="Tan M.H."/>
            <person name="Gan H.M."/>
            <person name="Croft L.J."/>
            <person name="Austin C.M."/>
        </authorList>
    </citation>
    <scope>NUCLEOTIDE SEQUENCE [LARGE SCALE GENOMIC DNA]</scope>
    <source>
        <strain evidence="12">Aro1</strain>
    </source>
</reference>